<evidence type="ECO:0000313" key="2">
    <source>
        <dbReference type="Proteomes" id="UP000326799"/>
    </source>
</evidence>
<keyword evidence="2" id="KW-1185">Reference proteome</keyword>
<dbReference type="Proteomes" id="UP000326799">
    <property type="component" value="Unassembled WGS sequence"/>
</dbReference>
<accession>A0A5N6EBP3</accession>
<protein>
    <recommendedName>
        <fullName evidence="3">Aminoglycoside phosphotransferase domain-containing protein</fullName>
    </recommendedName>
</protein>
<dbReference type="InterPro" id="IPR011009">
    <property type="entry name" value="Kinase-like_dom_sf"/>
</dbReference>
<organism evidence="1 2">
    <name type="scientific">Aspergillus novoparasiticus</name>
    <dbReference type="NCBI Taxonomy" id="986946"/>
    <lineage>
        <taxon>Eukaryota</taxon>
        <taxon>Fungi</taxon>
        <taxon>Dikarya</taxon>
        <taxon>Ascomycota</taxon>
        <taxon>Pezizomycotina</taxon>
        <taxon>Eurotiomycetes</taxon>
        <taxon>Eurotiomycetidae</taxon>
        <taxon>Eurotiales</taxon>
        <taxon>Aspergillaceae</taxon>
        <taxon>Aspergillus</taxon>
        <taxon>Aspergillus subgen. Circumdati</taxon>
    </lineage>
</organism>
<dbReference type="SUPFAM" id="SSF56112">
    <property type="entry name" value="Protein kinase-like (PK-like)"/>
    <property type="match status" value="1"/>
</dbReference>
<dbReference type="PANTHER" id="PTHR21310">
    <property type="entry name" value="AMINOGLYCOSIDE PHOSPHOTRANSFERASE-RELATED-RELATED"/>
    <property type="match status" value="1"/>
</dbReference>
<dbReference type="AlphaFoldDB" id="A0A5N6EBP3"/>
<dbReference type="PANTHER" id="PTHR21310:SF58">
    <property type="entry name" value="AMINOGLYCOSIDE PHOSPHOTRANSFERASE DOMAIN-CONTAINING PROTEIN"/>
    <property type="match status" value="1"/>
</dbReference>
<dbReference type="EMBL" id="ML733547">
    <property type="protein sequence ID" value="KAB8214223.1"/>
    <property type="molecule type" value="Genomic_DNA"/>
</dbReference>
<evidence type="ECO:0008006" key="3">
    <source>
        <dbReference type="Google" id="ProtNLM"/>
    </source>
</evidence>
<dbReference type="InterPro" id="IPR051678">
    <property type="entry name" value="AGP_Transferase"/>
</dbReference>
<name>A0A5N6EBP3_9EURO</name>
<sequence length="208" mass="24420">MDIDSKQHEHHSTSTATRSMDISEGVVTVIHKLCARVVLEYDFSFVTKSGFGVRPAEAEAMRLISKYTSVPAPKVYHTNFSSEYKESIEMSLIQGSSLEKTWDTMDEKTKESIYQLLEDLRARIYERYLHFGGRRYEYELPDMLPRSDRAGNITGIIDWEYAGWYLDYWEYVQILRPAFWGDWSIWMERTAPERWDLTGVNASRKVLF</sequence>
<gene>
    <name evidence="1" type="ORF">BDV33DRAFT_196274</name>
</gene>
<reference evidence="1 2" key="1">
    <citation type="submission" date="2019-04" db="EMBL/GenBank/DDBJ databases">
        <title>Fungal friends and foes A comparative genomics study of 23 Aspergillus species from section Flavi.</title>
        <authorList>
            <consortium name="DOE Joint Genome Institute"/>
            <person name="Kjaerbolling I."/>
            <person name="Vesth T.C."/>
            <person name="Frisvad J.C."/>
            <person name="Nybo J.L."/>
            <person name="Theobald S."/>
            <person name="Kildgaard S."/>
            <person name="Petersen T.I."/>
            <person name="Kuo A."/>
            <person name="Sato A."/>
            <person name="Lyhne E.K."/>
            <person name="Kogle M.E."/>
            <person name="Wiebenga A."/>
            <person name="Kun R.S."/>
            <person name="Lubbers R.J."/>
            <person name="Makela M.R."/>
            <person name="Barry K."/>
            <person name="Chovatia M."/>
            <person name="Clum A."/>
            <person name="Daum C."/>
            <person name="Haridas S."/>
            <person name="He G."/>
            <person name="LaButti K."/>
            <person name="Lipzen A."/>
            <person name="Mondo S."/>
            <person name="Pangilinan J."/>
            <person name="Riley R."/>
            <person name="Salamov A."/>
            <person name="Simmons B.A."/>
            <person name="Magnuson J.K."/>
            <person name="Henrissat B."/>
            <person name="Mortensen U.H."/>
            <person name="Larsen T.O."/>
            <person name="De vries R.P."/>
            <person name="Grigoriev I.V."/>
            <person name="Machida M."/>
            <person name="Baker S.E."/>
            <person name="Andersen M.R."/>
        </authorList>
    </citation>
    <scope>NUCLEOTIDE SEQUENCE [LARGE SCALE GENOMIC DNA]</scope>
    <source>
        <strain evidence="1 2">CBS 126849</strain>
    </source>
</reference>
<evidence type="ECO:0000313" key="1">
    <source>
        <dbReference type="EMBL" id="KAB8214223.1"/>
    </source>
</evidence>
<proteinExistence type="predicted"/>